<name>A0ABT4KN46_9HYPH</name>
<gene>
    <name evidence="2" type="ORF">O3W52_26475</name>
</gene>
<comment type="caution">
    <text evidence="2">The sequence shown here is derived from an EMBL/GenBank/DDBJ whole genome shotgun (WGS) entry which is preliminary data.</text>
</comment>
<evidence type="ECO:0000313" key="2">
    <source>
        <dbReference type="EMBL" id="MCZ4093392.1"/>
    </source>
</evidence>
<proteinExistence type="predicted"/>
<feature type="region of interest" description="Disordered" evidence="1">
    <location>
        <begin position="1"/>
        <end position="31"/>
    </location>
</feature>
<dbReference type="EMBL" id="JAPVOI010000005">
    <property type="protein sequence ID" value="MCZ4093392.1"/>
    <property type="molecule type" value="Genomic_DNA"/>
</dbReference>
<feature type="compositionally biased region" description="Basic and acidic residues" evidence="1">
    <location>
        <begin position="1"/>
        <end position="14"/>
    </location>
</feature>
<protein>
    <submittedName>
        <fullName evidence="2">Uncharacterized protein</fullName>
    </submittedName>
</protein>
<evidence type="ECO:0000256" key="1">
    <source>
        <dbReference type="SAM" id="MobiDB-lite"/>
    </source>
</evidence>
<sequence>MEDTRPRKGWEPRHRPVVGPREGSNGQRSENEKLIEDCQRDIAEYVAPDSGILKHQLFQRLITRANDRQAKEALEMTGGVMAG</sequence>
<organism evidence="2 3">
    <name type="scientific">Sinorhizobium psoraleae</name>
    <dbReference type="NCBI Taxonomy" id="520838"/>
    <lineage>
        <taxon>Bacteria</taxon>
        <taxon>Pseudomonadati</taxon>
        <taxon>Pseudomonadota</taxon>
        <taxon>Alphaproteobacteria</taxon>
        <taxon>Hyphomicrobiales</taxon>
        <taxon>Rhizobiaceae</taxon>
        <taxon>Sinorhizobium/Ensifer group</taxon>
        <taxon>Sinorhizobium</taxon>
    </lineage>
</organism>
<dbReference type="Proteomes" id="UP001079430">
    <property type="component" value="Unassembled WGS sequence"/>
</dbReference>
<accession>A0ABT4KN46</accession>
<keyword evidence="3" id="KW-1185">Reference proteome</keyword>
<reference evidence="2" key="1">
    <citation type="submission" date="2022-10" db="EMBL/GenBank/DDBJ databases">
        <title>Whole genome sequencing of three plant growth promoting bacteria isolated from Vachellia tortilis subsp. raddiana in Morocco.</title>
        <authorList>
            <person name="Hnini M."/>
            <person name="Zouagui R."/>
            <person name="Zouagui H."/>
            <person name="Chemao Elfihri M.-W."/>
            <person name="Ibrahimi A."/>
            <person name="Sbabou L."/>
            <person name="Aurag J."/>
        </authorList>
    </citation>
    <scope>NUCLEOTIDE SEQUENCE</scope>
    <source>
        <strain evidence="2">LMR678</strain>
    </source>
</reference>
<dbReference type="RefSeq" id="WP_269285157.1">
    <property type="nucleotide sequence ID" value="NZ_JAPVOI010000005.1"/>
</dbReference>
<evidence type="ECO:0000313" key="3">
    <source>
        <dbReference type="Proteomes" id="UP001079430"/>
    </source>
</evidence>